<proteinExistence type="predicted"/>
<accession>A0A4Y2GAL3</accession>
<keyword evidence="3" id="KW-1185">Reference proteome</keyword>
<comment type="caution">
    <text evidence="2">The sequence shown here is derived from an EMBL/GenBank/DDBJ whole genome shotgun (WGS) entry which is preliminary data.</text>
</comment>
<feature type="region of interest" description="Disordered" evidence="1">
    <location>
        <begin position="44"/>
        <end position="63"/>
    </location>
</feature>
<evidence type="ECO:0000313" key="2">
    <source>
        <dbReference type="EMBL" id="GBM50401.1"/>
    </source>
</evidence>
<dbReference type="EMBL" id="BGPR01001297">
    <property type="protein sequence ID" value="GBM50401.1"/>
    <property type="molecule type" value="Genomic_DNA"/>
</dbReference>
<gene>
    <name evidence="2" type="ORF">AVEN_97222_1</name>
</gene>
<evidence type="ECO:0000256" key="1">
    <source>
        <dbReference type="SAM" id="MobiDB-lite"/>
    </source>
</evidence>
<dbReference type="Proteomes" id="UP000499080">
    <property type="component" value="Unassembled WGS sequence"/>
</dbReference>
<name>A0A4Y2GAL3_ARAVE</name>
<dbReference type="OrthoDB" id="10035396at2759"/>
<evidence type="ECO:0000313" key="3">
    <source>
        <dbReference type="Proteomes" id="UP000499080"/>
    </source>
</evidence>
<organism evidence="2 3">
    <name type="scientific">Araneus ventricosus</name>
    <name type="common">Orbweaver spider</name>
    <name type="synonym">Epeira ventricosa</name>
    <dbReference type="NCBI Taxonomy" id="182803"/>
    <lineage>
        <taxon>Eukaryota</taxon>
        <taxon>Metazoa</taxon>
        <taxon>Ecdysozoa</taxon>
        <taxon>Arthropoda</taxon>
        <taxon>Chelicerata</taxon>
        <taxon>Arachnida</taxon>
        <taxon>Araneae</taxon>
        <taxon>Araneomorphae</taxon>
        <taxon>Entelegynae</taxon>
        <taxon>Araneoidea</taxon>
        <taxon>Araneidae</taxon>
        <taxon>Araneus</taxon>
    </lineage>
</organism>
<sequence>MCSRDSVCLKNVGPQKCSMLPKSQDTPATCVICGGAHTANFSSCPKNPRNVPPPKGRESNKEPCNPDVFNLLYAYPWGFAKDHLGVRETRLVMTETRNHKGLK</sequence>
<reference evidence="2 3" key="1">
    <citation type="journal article" date="2019" name="Sci. Rep.">
        <title>Orb-weaving spider Araneus ventricosus genome elucidates the spidroin gene catalogue.</title>
        <authorList>
            <person name="Kono N."/>
            <person name="Nakamura H."/>
            <person name="Ohtoshi R."/>
            <person name="Moran D.A.P."/>
            <person name="Shinohara A."/>
            <person name="Yoshida Y."/>
            <person name="Fujiwara M."/>
            <person name="Mori M."/>
            <person name="Tomita M."/>
            <person name="Arakawa K."/>
        </authorList>
    </citation>
    <scope>NUCLEOTIDE SEQUENCE [LARGE SCALE GENOMIC DNA]</scope>
</reference>
<dbReference type="AlphaFoldDB" id="A0A4Y2GAL3"/>
<protein>
    <submittedName>
        <fullName evidence="2">Uncharacterized protein</fullName>
    </submittedName>
</protein>